<evidence type="ECO:0000256" key="1">
    <source>
        <dbReference type="ARBA" id="ARBA00006432"/>
    </source>
</evidence>
<protein>
    <submittedName>
        <fullName evidence="5">Long-chain-fatty-acid--CoA ligase</fullName>
        <ecNumber evidence="5">6.2.1.3</ecNumber>
    </submittedName>
</protein>
<reference evidence="5 6" key="1">
    <citation type="journal article" date="2013" name="Biodegradation">
        <title>Quantitative proteomic analysis of ibuprofen-degrading Patulibacter sp. strain I11.</title>
        <authorList>
            <person name="Almeida B."/>
            <person name="Kjeldal H."/>
            <person name="Lolas I."/>
            <person name="Knudsen A.D."/>
            <person name="Carvalho G."/>
            <person name="Nielsen K.L."/>
            <person name="Barreto Crespo M.T."/>
            <person name="Stensballe A."/>
            <person name="Nielsen J.L."/>
        </authorList>
    </citation>
    <scope>NUCLEOTIDE SEQUENCE [LARGE SCALE GENOMIC DNA]</scope>
    <source>
        <strain evidence="5 6">I11</strain>
    </source>
</reference>
<dbReference type="FunFam" id="3.30.300.30:FF:000008">
    <property type="entry name" value="2,3-dihydroxybenzoate-AMP ligase"/>
    <property type="match status" value="1"/>
</dbReference>
<dbReference type="Pfam" id="PF00501">
    <property type="entry name" value="AMP-binding"/>
    <property type="match status" value="1"/>
</dbReference>
<dbReference type="Proteomes" id="UP000005143">
    <property type="component" value="Unassembled WGS sequence"/>
</dbReference>
<feature type="domain" description="AMP-dependent synthetase/ligase" evidence="3">
    <location>
        <begin position="9"/>
        <end position="366"/>
    </location>
</feature>
<dbReference type="PANTHER" id="PTHR43767">
    <property type="entry name" value="LONG-CHAIN-FATTY-ACID--COA LIGASE"/>
    <property type="match status" value="1"/>
</dbReference>
<dbReference type="GO" id="GO:0004467">
    <property type="term" value="F:long-chain fatty acid-CoA ligase activity"/>
    <property type="evidence" value="ECO:0007669"/>
    <property type="project" value="UniProtKB-EC"/>
</dbReference>
<keyword evidence="6" id="KW-1185">Reference proteome</keyword>
<dbReference type="PANTHER" id="PTHR43767:SF1">
    <property type="entry name" value="NONRIBOSOMAL PEPTIDE SYNTHASE PES1 (EUROFUNG)-RELATED"/>
    <property type="match status" value="1"/>
</dbReference>
<organism evidence="5 6">
    <name type="scientific">Patulibacter medicamentivorans</name>
    <dbReference type="NCBI Taxonomy" id="1097667"/>
    <lineage>
        <taxon>Bacteria</taxon>
        <taxon>Bacillati</taxon>
        <taxon>Actinomycetota</taxon>
        <taxon>Thermoleophilia</taxon>
        <taxon>Solirubrobacterales</taxon>
        <taxon>Patulibacteraceae</taxon>
        <taxon>Patulibacter</taxon>
    </lineage>
</organism>
<evidence type="ECO:0000259" key="3">
    <source>
        <dbReference type="Pfam" id="PF00501"/>
    </source>
</evidence>
<evidence type="ECO:0000256" key="2">
    <source>
        <dbReference type="ARBA" id="ARBA00022598"/>
    </source>
</evidence>
<accession>H0E5I6</accession>
<dbReference type="PATRIC" id="fig|1097667.3.peg.2059"/>
<gene>
    <name evidence="5" type="ORF">PAI11_20770</name>
</gene>
<evidence type="ECO:0000313" key="6">
    <source>
        <dbReference type="Proteomes" id="UP000005143"/>
    </source>
</evidence>
<comment type="similarity">
    <text evidence="1">Belongs to the ATP-dependent AMP-binding enzyme family.</text>
</comment>
<dbReference type="EC" id="6.2.1.3" evidence="5"/>
<dbReference type="Gene3D" id="3.40.50.12780">
    <property type="entry name" value="N-terminal domain of ligase-like"/>
    <property type="match status" value="1"/>
</dbReference>
<evidence type="ECO:0000259" key="4">
    <source>
        <dbReference type="Pfam" id="PF13193"/>
    </source>
</evidence>
<dbReference type="RefSeq" id="WP_007574580.1">
    <property type="nucleotide sequence ID" value="NZ_AGUD01000187.1"/>
</dbReference>
<dbReference type="InterPro" id="IPR025110">
    <property type="entry name" value="AMP-bd_C"/>
</dbReference>
<dbReference type="InterPro" id="IPR042099">
    <property type="entry name" value="ANL_N_sf"/>
</dbReference>
<dbReference type="AlphaFoldDB" id="H0E5I6"/>
<dbReference type="InterPro" id="IPR050237">
    <property type="entry name" value="ATP-dep_AMP-bd_enzyme"/>
</dbReference>
<feature type="domain" description="AMP-binding enzyme C-terminal" evidence="4">
    <location>
        <begin position="416"/>
        <end position="491"/>
    </location>
</feature>
<dbReference type="OrthoDB" id="3172305at2"/>
<name>H0E5I6_9ACTN</name>
<dbReference type="EMBL" id="AGUD01000187">
    <property type="protein sequence ID" value="EHN11061.1"/>
    <property type="molecule type" value="Genomic_DNA"/>
</dbReference>
<dbReference type="SUPFAM" id="SSF56801">
    <property type="entry name" value="Acetyl-CoA synthetase-like"/>
    <property type="match status" value="1"/>
</dbReference>
<sequence>MPTVAGTLTNAASRTPDREALVFGDRRWTYRELDREVSGAAATLQRHGVGRGDRVALVSANSDRFVVAFYAALRAGAIVVPVNPALAVPELEHVLADAECRLALADAAAAAKLDGLTDGRGTTVAVLRLDRADGPDALVGDEPGAFREVEVAEDDDALIIYTSGTTGKAKGVLLDHHRVIWVGVNAIAVAKLTDGARLLHVAPLYHAAQLGIMLISGTMLGATHVVLAAFEPGRVLETLERERISSFFGVPTMFELLLRHPELARRDLSAWRTGMFGAAPMPAATVARLLDALPHVEVMQLCGQTEAGPGGIYSSFDDVRERPDASGRTPLPNTEARVVGEDGREVGDGEVGELLLRGETIMKGYWRNPEQTAEAIRDRWLHTGDLVRRDVGGFMTIVDRAKDLIITGGRNVYSVEVENAVAAHPAVLECAVVGRPHEVYGESIVAVVVARPGERVDRDDLRASCAELIADYKLPHDVVLVDALPRNGSGKVLKRVLRERVAVPV</sequence>
<evidence type="ECO:0000313" key="5">
    <source>
        <dbReference type="EMBL" id="EHN11061.1"/>
    </source>
</evidence>
<proteinExistence type="inferred from homology"/>
<dbReference type="InterPro" id="IPR045851">
    <property type="entry name" value="AMP-bd_C_sf"/>
</dbReference>
<keyword evidence="2 5" id="KW-0436">Ligase</keyword>
<dbReference type="Gene3D" id="3.30.300.30">
    <property type="match status" value="1"/>
</dbReference>
<dbReference type="InterPro" id="IPR020845">
    <property type="entry name" value="AMP-binding_CS"/>
</dbReference>
<dbReference type="InterPro" id="IPR000873">
    <property type="entry name" value="AMP-dep_synth/lig_dom"/>
</dbReference>
<dbReference type="Pfam" id="PF13193">
    <property type="entry name" value="AMP-binding_C"/>
    <property type="match status" value="1"/>
</dbReference>
<dbReference type="PROSITE" id="PS00455">
    <property type="entry name" value="AMP_BINDING"/>
    <property type="match status" value="1"/>
</dbReference>
<comment type="caution">
    <text evidence="5">The sequence shown here is derived from an EMBL/GenBank/DDBJ whole genome shotgun (WGS) entry which is preliminary data.</text>
</comment>